<feature type="domain" description="SnoaL-like" evidence="1">
    <location>
        <begin position="17"/>
        <end position="111"/>
    </location>
</feature>
<dbReference type="AlphaFoldDB" id="A0A1I4Q6F0"/>
<name>A0A1I4Q6F0_9GAMM</name>
<reference evidence="3" key="1">
    <citation type="submission" date="2016-10" db="EMBL/GenBank/DDBJ databases">
        <authorList>
            <person name="Varghese N."/>
            <person name="Submissions S."/>
        </authorList>
    </citation>
    <scope>NUCLEOTIDE SEQUENCE [LARGE SCALE GENOMIC DNA]</scope>
    <source>
        <strain evidence="3">CGMCC 1.7061</strain>
    </source>
</reference>
<evidence type="ECO:0000313" key="3">
    <source>
        <dbReference type="Proteomes" id="UP000198519"/>
    </source>
</evidence>
<evidence type="ECO:0000313" key="2">
    <source>
        <dbReference type="EMBL" id="SFM35235.1"/>
    </source>
</evidence>
<dbReference type="InterPro" id="IPR032710">
    <property type="entry name" value="NTF2-like_dom_sf"/>
</dbReference>
<gene>
    <name evidence="2" type="ORF">SAMN04487963_2190</name>
</gene>
<accession>A0A1I4Q6F0</accession>
<protein>
    <submittedName>
        <fullName evidence="2">Ketosteroid isomerase-related protein</fullName>
    </submittedName>
</protein>
<dbReference type="OrthoDB" id="1163083at2"/>
<organism evidence="2 3">
    <name type="scientific">Marinobacter zhejiangensis</name>
    <dbReference type="NCBI Taxonomy" id="488535"/>
    <lineage>
        <taxon>Bacteria</taxon>
        <taxon>Pseudomonadati</taxon>
        <taxon>Pseudomonadota</taxon>
        <taxon>Gammaproteobacteria</taxon>
        <taxon>Pseudomonadales</taxon>
        <taxon>Marinobacteraceae</taxon>
        <taxon>Marinobacter</taxon>
    </lineage>
</organism>
<dbReference type="Pfam" id="PF12680">
    <property type="entry name" value="SnoaL_2"/>
    <property type="match status" value="1"/>
</dbReference>
<keyword evidence="2" id="KW-0413">Isomerase</keyword>
<dbReference type="STRING" id="488535.SAMN04487963_2190"/>
<dbReference type="EMBL" id="FOUE01000003">
    <property type="protein sequence ID" value="SFM35235.1"/>
    <property type="molecule type" value="Genomic_DNA"/>
</dbReference>
<dbReference type="GO" id="GO:0016853">
    <property type="term" value="F:isomerase activity"/>
    <property type="evidence" value="ECO:0007669"/>
    <property type="project" value="UniProtKB-KW"/>
</dbReference>
<proteinExistence type="predicted"/>
<dbReference type="RefSeq" id="WP_092022442.1">
    <property type="nucleotide sequence ID" value="NZ_FOUE01000003.1"/>
</dbReference>
<dbReference type="InterPro" id="IPR037401">
    <property type="entry name" value="SnoaL-like"/>
</dbReference>
<dbReference type="Gene3D" id="3.10.450.50">
    <property type="match status" value="1"/>
</dbReference>
<dbReference type="Proteomes" id="UP000198519">
    <property type="component" value="Unassembled WGS sequence"/>
</dbReference>
<keyword evidence="3" id="KW-1185">Reference proteome</keyword>
<dbReference type="SUPFAM" id="SSF54427">
    <property type="entry name" value="NTF2-like"/>
    <property type="match status" value="1"/>
</dbReference>
<evidence type="ECO:0000259" key="1">
    <source>
        <dbReference type="Pfam" id="PF12680"/>
    </source>
</evidence>
<sequence length="146" mass="16218">MTIATLSQEAQQTLSTWHELLEQNAMEKLDQLLSDDVVFRSPAAHTPYPGRDAIKLVLKTVNTVFEEFTYHRRFASEDGNSVVLEFSAKVGDKSVKGIDMIRFDEAGKIVDFEVMIRPLSGLQALAGEMGKRVAPYLAMLKGEAAQ</sequence>